<dbReference type="PANTHER" id="PTHR46233">
    <property type="entry name" value="HYDROXYACYLGLUTATHIONE HYDROLASE GLOC"/>
    <property type="match status" value="1"/>
</dbReference>
<dbReference type="EMBL" id="BMOY01000019">
    <property type="protein sequence ID" value="GGJ06013.1"/>
    <property type="molecule type" value="Genomic_DNA"/>
</dbReference>
<organism evidence="6 7">
    <name type="scientific">Alicyclobacillus cellulosilyticus</name>
    <dbReference type="NCBI Taxonomy" id="1003997"/>
    <lineage>
        <taxon>Bacteria</taxon>
        <taxon>Bacillati</taxon>
        <taxon>Bacillota</taxon>
        <taxon>Bacilli</taxon>
        <taxon>Bacillales</taxon>
        <taxon>Alicyclobacillaceae</taxon>
        <taxon>Alicyclobacillus</taxon>
    </lineage>
</organism>
<reference evidence="6" key="1">
    <citation type="journal article" date="2014" name="Int. J. Syst. Evol. Microbiol.">
        <title>Complete genome sequence of Corynebacterium casei LMG S-19264T (=DSM 44701T), isolated from a smear-ripened cheese.</title>
        <authorList>
            <consortium name="US DOE Joint Genome Institute (JGI-PGF)"/>
            <person name="Walter F."/>
            <person name="Albersmeier A."/>
            <person name="Kalinowski J."/>
            <person name="Ruckert C."/>
        </authorList>
    </citation>
    <scope>NUCLEOTIDE SEQUENCE</scope>
    <source>
        <strain evidence="6">JCM 18487</strain>
    </source>
</reference>
<dbReference type="Pfam" id="PF00753">
    <property type="entry name" value="Lactamase_B"/>
    <property type="match status" value="1"/>
</dbReference>
<keyword evidence="3 6" id="KW-0378">Hydrolase</keyword>
<evidence type="ECO:0000256" key="3">
    <source>
        <dbReference type="ARBA" id="ARBA00022801"/>
    </source>
</evidence>
<comment type="caution">
    <text evidence="6">The sequence shown here is derived from an EMBL/GenBank/DDBJ whole genome shotgun (WGS) entry which is preliminary data.</text>
</comment>
<dbReference type="InterPro" id="IPR036866">
    <property type="entry name" value="RibonucZ/Hydroxyglut_hydro"/>
</dbReference>
<keyword evidence="7" id="KW-1185">Reference proteome</keyword>
<evidence type="ECO:0000256" key="1">
    <source>
        <dbReference type="ARBA" id="ARBA00001947"/>
    </source>
</evidence>
<evidence type="ECO:0000259" key="5">
    <source>
        <dbReference type="SMART" id="SM00849"/>
    </source>
</evidence>
<dbReference type="AlphaFoldDB" id="A0A917NJT4"/>
<accession>A0A917NJT4</accession>
<evidence type="ECO:0000313" key="6">
    <source>
        <dbReference type="EMBL" id="GGJ06013.1"/>
    </source>
</evidence>
<evidence type="ECO:0000313" key="7">
    <source>
        <dbReference type="Proteomes" id="UP000637695"/>
    </source>
</evidence>
<dbReference type="Proteomes" id="UP000637695">
    <property type="component" value="Unassembled WGS sequence"/>
</dbReference>
<proteinExistence type="predicted"/>
<comment type="cofactor">
    <cofactor evidence="1">
        <name>Zn(2+)</name>
        <dbReference type="ChEBI" id="CHEBI:29105"/>
    </cofactor>
</comment>
<dbReference type="SUPFAM" id="SSF56281">
    <property type="entry name" value="Metallo-hydrolase/oxidoreductase"/>
    <property type="match status" value="1"/>
</dbReference>
<dbReference type="RefSeq" id="WP_229776588.1">
    <property type="nucleotide sequence ID" value="NZ_BMOY01000019.1"/>
</dbReference>
<name>A0A917NJT4_9BACL</name>
<evidence type="ECO:0000256" key="4">
    <source>
        <dbReference type="ARBA" id="ARBA00022833"/>
    </source>
</evidence>
<keyword evidence="2" id="KW-0479">Metal-binding</keyword>
<dbReference type="InterPro" id="IPR051453">
    <property type="entry name" value="MBL_Glyoxalase_II"/>
</dbReference>
<dbReference type="SMART" id="SM00849">
    <property type="entry name" value="Lactamase_B"/>
    <property type="match status" value="1"/>
</dbReference>
<dbReference type="GO" id="GO:0016787">
    <property type="term" value="F:hydrolase activity"/>
    <property type="evidence" value="ECO:0007669"/>
    <property type="project" value="UniProtKB-KW"/>
</dbReference>
<dbReference type="GO" id="GO:0046872">
    <property type="term" value="F:metal ion binding"/>
    <property type="evidence" value="ECO:0007669"/>
    <property type="project" value="UniProtKB-KW"/>
</dbReference>
<evidence type="ECO:0000256" key="2">
    <source>
        <dbReference type="ARBA" id="ARBA00022723"/>
    </source>
</evidence>
<dbReference type="PANTHER" id="PTHR46233:SF3">
    <property type="entry name" value="HYDROXYACYLGLUTATHIONE HYDROLASE GLOC"/>
    <property type="match status" value="1"/>
</dbReference>
<feature type="domain" description="Metallo-beta-lactamase" evidence="5">
    <location>
        <begin position="13"/>
        <end position="192"/>
    </location>
</feature>
<reference evidence="6" key="2">
    <citation type="submission" date="2020-09" db="EMBL/GenBank/DDBJ databases">
        <authorList>
            <person name="Sun Q."/>
            <person name="Ohkuma M."/>
        </authorList>
    </citation>
    <scope>NUCLEOTIDE SEQUENCE</scope>
    <source>
        <strain evidence="6">JCM 18487</strain>
    </source>
</reference>
<dbReference type="Gene3D" id="3.60.15.10">
    <property type="entry name" value="Ribonuclease Z/Hydroxyacylglutathione hydrolase-like"/>
    <property type="match status" value="1"/>
</dbReference>
<gene>
    <name evidence="6" type="ORF">GCM10010885_14010</name>
</gene>
<sequence>MLRVQAFVVSPLQANCYVVDAGEDGGEAVIIDPGDPDLAPVFAYVRAHRLRVAAVWCTHAHLDHIAGVDVVRAAFGVPVYVHRADLPLWESFPASVAAWYGRTAHPLAPPDRMWSDGDTVTVGSARFEVRHTPGHSPGSVCLVGEGVAFTGDTVFAGSIGRVDLPLADPAAMQASLQRIKGWPATLVLYPGHMGATTLARELASNPFLHASS</sequence>
<dbReference type="InterPro" id="IPR001279">
    <property type="entry name" value="Metallo-B-lactamas"/>
</dbReference>
<protein>
    <submittedName>
        <fullName evidence="6">MBL fold hydrolase</fullName>
    </submittedName>
</protein>
<keyword evidence="4" id="KW-0862">Zinc</keyword>